<accession>A0ABY9PK93</accession>
<reference evidence="1 2" key="1">
    <citation type="submission" date="2023-08" db="EMBL/GenBank/DDBJ databases">
        <title>Complete Genome and Methylome dissection of Serratia fonticola NEB369.</title>
        <authorList>
            <person name="Fomenkov A."/>
            <person name="Roberts R.D."/>
        </authorList>
    </citation>
    <scope>NUCLEOTIDE SEQUENCE [LARGE SCALE GENOMIC DNA]</scope>
    <source>
        <strain evidence="1 2">NEB369</strain>
    </source>
</reference>
<protein>
    <submittedName>
        <fullName evidence="1">Uncharacterized protein</fullName>
    </submittedName>
</protein>
<dbReference type="Proteomes" id="UP001235341">
    <property type="component" value="Chromosome"/>
</dbReference>
<organism evidence="1 2">
    <name type="scientific">Serratia fonticola</name>
    <dbReference type="NCBI Taxonomy" id="47917"/>
    <lineage>
        <taxon>Bacteria</taxon>
        <taxon>Pseudomonadati</taxon>
        <taxon>Pseudomonadota</taxon>
        <taxon>Gammaproteobacteria</taxon>
        <taxon>Enterobacterales</taxon>
        <taxon>Yersiniaceae</taxon>
        <taxon>Serratia</taxon>
    </lineage>
</organism>
<name>A0ABY9PK93_SERFO</name>
<evidence type="ECO:0000313" key="1">
    <source>
        <dbReference type="EMBL" id="WMT13504.1"/>
    </source>
</evidence>
<gene>
    <name evidence="1" type="ORF">RFB13_20105</name>
</gene>
<evidence type="ECO:0000313" key="2">
    <source>
        <dbReference type="Proteomes" id="UP001235341"/>
    </source>
</evidence>
<keyword evidence="2" id="KW-1185">Reference proteome</keyword>
<sequence>MKKPVILTIILTALIFSGGVMSSTLKQFKIEFSVVGTPGIQAEIIFAENINSAYSTLRKQKKSTGNDIVIRTAKEIKK</sequence>
<dbReference type="RefSeq" id="WP_309205189.1">
    <property type="nucleotide sequence ID" value="NZ_CP133586.1"/>
</dbReference>
<proteinExistence type="predicted"/>
<dbReference type="EMBL" id="CP133586">
    <property type="protein sequence ID" value="WMT13504.1"/>
    <property type="molecule type" value="Genomic_DNA"/>
</dbReference>